<feature type="region of interest" description="Disordered" evidence="1">
    <location>
        <begin position="26"/>
        <end position="83"/>
    </location>
</feature>
<name>F6VB18_CIOIN</name>
<keyword evidence="3" id="KW-1185">Reference proteome</keyword>
<reference evidence="3" key="1">
    <citation type="journal article" date="2002" name="Science">
        <title>The draft genome of Ciona intestinalis: insights into chordate and vertebrate origins.</title>
        <authorList>
            <person name="Dehal P."/>
            <person name="Satou Y."/>
            <person name="Campbell R.K."/>
            <person name="Chapman J."/>
            <person name="Degnan B."/>
            <person name="De Tomaso A."/>
            <person name="Davidson B."/>
            <person name="Di Gregorio A."/>
            <person name="Gelpke M."/>
            <person name="Goodstein D.M."/>
            <person name="Harafuji N."/>
            <person name="Hastings K.E."/>
            <person name="Ho I."/>
            <person name="Hotta K."/>
            <person name="Huang W."/>
            <person name="Kawashima T."/>
            <person name="Lemaire P."/>
            <person name="Martinez D."/>
            <person name="Meinertzhagen I.A."/>
            <person name="Necula S."/>
            <person name="Nonaka M."/>
            <person name="Putnam N."/>
            <person name="Rash S."/>
            <person name="Saiga H."/>
            <person name="Satake M."/>
            <person name="Terry A."/>
            <person name="Yamada L."/>
            <person name="Wang H.G."/>
            <person name="Awazu S."/>
            <person name="Azumi K."/>
            <person name="Boore J."/>
            <person name="Branno M."/>
            <person name="Chin-Bow S."/>
            <person name="DeSantis R."/>
            <person name="Doyle S."/>
            <person name="Francino P."/>
            <person name="Keys D.N."/>
            <person name="Haga S."/>
            <person name="Hayashi H."/>
            <person name="Hino K."/>
            <person name="Imai K.S."/>
            <person name="Inaba K."/>
            <person name="Kano S."/>
            <person name="Kobayashi K."/>
            <person name="Kobayashi M."/>
            <person name="Lee B.I."/>
            <person name="Makabe K.W."/>
            <person name="Manohar C."/>
            <person name="Matassi G."/>
            <person name="Medina M."/>
            <person name="Mochizuki Y."/>
            <person name="Mount S."/>
            <person name="Morishita T."/>
            <person name="Miura S."/>
            <person name="Nakayama A."/>
            <person name="Nishizaka S."/>
            <person name="Nomoto H."/>
            <person name="Ohta F."/>
            <person name="Oishi K."/>
            <person name="Rigoutsos I."/>
            <person name="Sano M."/>
            <person name="Sasaki A."/>
            <person name="Sasakura Y."/>
            <person name="Shoguchi E."/>
            <person name="Shin-i T."/>
            <person name="Spagnuolo A."/>
            <person name="Stainier D."/>
            <person name="Suzuki M.M."/>
            <person name="Tassy O."/>
            <person name="Takatori N."/>
            <person name="Tokuoka M."/>
            <person name="Yagi K."/>
            <person name="Yoshizaki F."/>
            <person name="Wada S."/>
            <person name="Zhang C."/>
            <person name="Hyatt P.D."/>
            <person name="Larimer F."/>
            <person name="Detter C."/>
            <person name="Doggett N."/>
            <person name="Glavina T."/>
            <person name="Hawkins T."/>
            <person name="Richardson P."/>
            <person name="Lucas S."/>
            <person name="Kohara Y."/>
            <person name="Levine M."/>
            <person name="Satoh N."/>
            <person name="Rokhsar D.S."/>
        </authorList>
    </citation>
    <scope>NUCLEOTIDE SEQUENCE [LARGE SCALE GENOMIC DNA]</scope>
</reference>
<evidence type="ECO:0000256" key="1">
    <source>
        <dbReference type="SAM" id="MobiDB-lite"/>
    </source>
</evidence>
<reference evidence="2" key="4">
    <citation type="submission" date="2025-09" db="UniProtKB">
        <authorList>
            <consortium name="Ensembl"/>
        </authorList>
    </citation>
    <scope>IDENTIFICATION</scope>
</reference>
<dbReference type="InParanoid" id="F6VB18"/>
<dbReference type="EMBL" id="EAAA01002422">
    <property type="status" value="NOT_ANNOTATED_CDS"/>
    <property type="molecule type" value="Genomic_DNA"/>
</dbReference>
<feature type="compositionally biased region" description="Polar residues" evidence="1">
    <location>
        <begin position="62"/>
        <end position="83"/>
    </location>
</feature>
<evidence type="ECO:0000313" key="3">
    <source>
        <dbReference type="Proteomes" id="UP000008144"/>
    </source>
</evidence>
<dbReference type="Ensembl" id="ENSCINT00000022800.2">
    <property type="protein sequence ID" value="ENSCINP00000022554.2"/>
    <property type="gene ID" value="ENSCING00000011931.2"/>
</dbReference>
<dbReference type="Proteomes" id="UP000008144">
    <property type="component" value="Chromosome 7"/>
</dbReference>
<reference evidence="2" key="3">
    <citation type="submission" date="2025-08" db="UniProtKB">
        <authorList>
            <consortium name="Ensembl"/>
        </authorList>
    </citation>
    <scope>IDENTIFICATION</scope>
</reference>
<organism evidence="2 3">
    <name type="scientific">Ciona intestinalis</name>
    <name type="common">Transparent sea squirt</name>
    <name type="synonym">Ascidia intestinalis</name>
    <dbReference type="NCBI Taxonomy" id="7719"/>
    <lineage>
        <taxon>Eukaryota</taxon>
        <taxon>Metazoa</taxon>
        <taxon>Chordata</taxon>
        <taxon>Tunicata</taxon>
        <taxon>Ascidiacea</taxon>
        <taxon>Phlebobranchia</taxon>
        <taxon>Cionidae</taxon>
        <taxon>Ciona</taxon>
    </lineage>
</organism>
<dbReference type="HOGENOM" id="CLU_2548721_0_0_1"/>
<accession>F6VB18</accession>
<protein>
    <submittedName>
        <fullName evidence="2">Uncharacterized protein</fullName>
    </submittedName>
</protein>
<evidence type="ECO:0000313" key="2">
    <source>
        <dbReference type="Ensembl" id="ENSCINP00000022554.2"/>
    </source>
</evidence>
<reference evidence="2" key="2">
    <citation type="journal article" date="2008" name="Genome Biol.">
        <title>Improved genome assembly and evidence-based global gene model set for the chordate Ciona intestinalis: new insight into intron and operon populations.</title>
        <authorList>
            <person name="Satou Y."/>
            <person name="Mineta K."/>
            <person name="Ogasawara M."/>
            <person name="Sasakura Y."/>
            <person name="Shoguchi E."/>
            <person name="Ueno K."/>
            <person name="Yamada L."/>
            <person name="Matsumoto J."/>
            <person name="Wasserscheid J."/>
            <person name="Dewar K."/>
            <person name="Wiley G.B."/>
            <person name="Macmil S.L."/>
            <person name="Roe B.A."/>
            <person name="Zeller R.W."/>
            <person name="Hastings K.E."/>
            <person name="Lemaire P."/>
            <person name="Lindquist E."/>
            <person name="Endo T."/>
            <person name="Hotta K."/>
            <person name="Inaba K."/>
        </authorList>
    </citation>
    <scope>NUCLEOTIDE SEQUENCE [LARGE SCALE GENOMIC DNA]</scope>
    <source>
        <strain evidence="2">wild type</strain>
    </source>
</reference>
<dbReference type="AlphaFoldDB" id="F6VB18"/>
<proteinExistence type="predicted"/>
<sequence length="83" mass="9469">MVAMQVPDKLSIITYVSQYYNRLHKMKPADDEKPLKRKSTLQSTPEFVKIKRKEPEPVKKVGSTSQPLAINSNFTRPSLPSKP</sequence>